<evidence type="ECO:0008006" key="6">
    <source>
        <dbReference type="Google" id="ProtNLM"/>
    </source>
</evidence>
<dbReference type="Proteomes" id="UP000238153">
    <property type="component" value="Unassembled WGS sequence"/>
</dbReference>
<dbReference type="OMA" id="ANMYMIT"/>
<gene>
    <name evidence="3" type="ORF">CV019_03635</name>
    <name evidence="2" type="ORF">RO950_08720</name>
</gene>
<feature type="transmembrane region" description="Helical" evidence="1">
    <location>
        <begin position="31"/>
        <end position="52"/>
    </location>
</feature>
<keyword evidence="1" id="KW-0812">Transmembrane</keyword>
<reference evidence="2 5" key="2">
    <citation type="submission" date="2023-08" db="EMBL/GenBank/DDBJ databases">
        <title>Genomic surveillance of Staphylococcus haemolyticus neonatal outbreak in southern France.</title>
        <authorList>
            <person name="Magnan C."/>
            <person name="Morsli M."/>
            <person name="Thiery B."/>
            <person name="Salipante F."/>
            <person name="Attar J."/>
            <person name="Massimo D.M."/>
            <person name="Ory J."/>
            <person name="Pantel A."/>
            <person name="Lavigne J.-P."/>
        </authorList>
    </citation>
    <scope>NUCLEOTIDE SEQUENCE [LARGE SCALE GENOMIC DNA]</scope>
    <source>
        <strain evidence="2 5">NSH026</strain>
    </source>
</reference>
<comment type="caution">
    <text evidence="3">The sequence shown here is derived from an EMBL/GenBank/DDBJ whole genome shotgun (WGS) entry which is preliminary data.</text>
</comment>
<feature type="transmembrane region" description="Helical" evidence="1">
    <location>
        <begin position="140"/>
        <end position="161"/>
    </location>
</feature>
<proteinExistence type="predicted"/>
<reference evidence="3 4" key="1">
    <citation type="submission" date="2017-11" db="EMBL/GenBank/DDBJ databases">
        <authorList>
            <person name="Founou R.C."/>
            <person name="Founou L."/>
            <person name="Allam M."/>
            <person name="Ismail A."/>
            <person name="Essack S.Y."/>
        </authorList>
    </citation>
    <scope>NUCLEOTIDE SEQUENCE [LARGE SCALE GENOMIC DNA]</scope>
    <source>
        <strain evidence="3 4">G811N2B1</strain>
    </source>
</reference>
<dbReference type="AlphaFoldDB" id="A0A2A1KCF5"/>
<protein>
    <recommendedName>
        <fullName evidence="6">DUF3278 domain-containing protein</fullName>
    </recommendedName>
</protein>
<evidence type="ECO:0000313" key="3">
    <source>
        <dbReference type="EMBL" id="PPJ76256.1"/>
    </source>
</evidence>
<keyword evidence="5" id="KW-1185">Reference proteome</keyword>
<name>A0A2A1KCF5_STAHA</name>
<sequence length="167" mass="19588">MDKFSQILFNWFTQNPTGRDEREQGVLEHKLAVMFLLTYITIVILGTISLVIDMKRETVNFGTICLLALSVILTFVSLWINRRNRLDELKAHSAEEYKQWVKKHAIKCSFFVVYFATVMFIITGVIFPYIFNDGFDFKEQLIKCAFSGVLFGGIMFIYYMIMLKKEY</sequence>
<feature type="transmembrane region" description="Helical" evidence="1">
    <location>
        <begin position="58"/>
        <end position="80"/>
    </location>
</feature>
<dbReference type="EMBL" id="PGWX01000233">
    <property type="protein sequence ID" value="PPJ76256.1"/>
    <property type="molecule type" value="Genomic_DNA"/>
</dbReference>
<organism evidence="3 4">
    <name type="scientific">Staphylococcus haemolyticus</name>
    <dbReference type="NCBI Taxonomy" id="1283"/>
    <lineage>
        <taxon>Bacteria</taxon>
        <taxon>Bacillati</taxon>
        <taxon>Bacillota</taxon>
        <taxon>Bacilli</taxon>
        <taxon>Bacillales</taxon>
        <taxon>Staphylococcaceae</taxon>
        <taxon>Staphylococcus</taxon>
    </lineage>
</organism>
<accession>A0A2A1KCF5</accession>
<evidence type="ECO:0000313" key="5">
    <source>
        <dbReference type="Proteomes" id="UP001269271"/>
    </source>
</evidence>
<dbReference type="KEGG" id="shh:ShL2_00372"/>
<evidence type="ECO:0000313" key="2">
    <source>
        <dbReference type="EMBL" id="MDT4287101.1"/>
    </source>
</evidence>
<dbReference type="Gene3D" id="1.20.140.150">
    <property type="match status" value="1"/>
</dbReference>
<dbReference type="STRING" id="1283.ShL2_00372"/>
<feature type="transmembrane region" description="Helical" evidence="1">
    <location>
        <begin position="108"/>
        <end position="128"/>
    </location>
</feature>
<dbReference type="EMBL" id="JAVSOO010000021">
    <property type="protein sequence ID" value="MDT4287101.1"/>
    <property type="molecule type" value="Genomic_DNA"/>
</dbReference>
<keyword evidence="1" id="KW-1133">Transmembrane helix</keyword>
<keyword evidence="1" id="KW-0472">Membrane</keyword>
<evidence type="ECO:0000256" key="1">
    <source>
        <dbReference type="SAM" id="Phobius"/>
    </source>
</evidence>
<dbReference type="Proteomes" id="UP001269271">
    <property type="component" value="Unassembled WGS sequence"/>
</dbReference>
<dbReference type="RefSeq" id="WP_011274793.1">
    <property type="nucleotide sequence ID" value="NZ_CAJCFW010000029.1"/>
</dbReference>
<evidence type="ECO:0000313" key="4">
    <source>
        <dbReference type="Proteomes" id="UP000238153"/>
    </source>
</evidence>